<dbReference type="EMBL" id="ML976700">
    <property type="protein sequence ID" value="KAF1970578.1"/>
    <property type="molecule type" value="Genomic_DNA"/>
</dbReference>
<dbReference type="Proteomes" id="UP000800036">
    <property type="component" value="Unassembled WGS sequence"/>
</dbReference>
<dbReference type="OrthoDB" id="6500128at2759"/>
<dbReference type="Gene3D" id="3.40.50.300">
    <property type="entry name" value="P-loop containing nucleotide triphosphate hydrolases"/>
    <property type="match status" value="1"/>
</dbReference>
<dbReference type="GO" id="GO:0005743">
    <property type="term" value="C:mitochondrial inner membrane"/>
    <property type="evidence" value="ECO:0007669"/>
    <property type="project" value="TreeGrafter"/>
</dbReference>
<feature type="non-terminal residue" evidence="1">
    <location>
        <position position="1"/>
    </location>
</feature>
<dbReference type="SUPFAM" id="SSF52540">
    <property type="entry name" value="P-loop containing nucleoside triphosphate hydrolases"/>
    <property type="match status" value="1"/>
</dbReference>
<accession>A0A6A5V125</accession>
<dbReference type="PANTHER" id="PTHR43394">
    <property type="entry name" value="ATP-DEPENDENT PERMEASE MDL1, MITOCHONDRIAL"/>
    <property type="match status" value="1"/>
</dbReference>
<dbReference type="GO" id="GO:0090374">
    <property type="term" value="P:oligopeptide export from mitochondrion"/>
    <property type="evidence" value="ECO:0007669"/>
    <property type="project" value="TreeGrafter"/>
</dbReference>
<name>A0A6A5V125_9PLEO</name>
<organism evidence="1 2">
    <name type="scientific">Bimuria novae-zelandiae CBS 107.79</name>
    <dbReference type="NCBI Taxonomy" id="1447943"/>
    <lineage>
        <taxon>Eukaryota</taxon>
        <taxon>Fungi</taxon>
        <taxon>Dikarya</taxon>
        <taxon>Ascomycota</taxon>
        <taxon>Pezizomycotina</taxon>
        <taxon>Dothideomycetes</taxon>
        <taxon>Pleosporomycetidae</taxon>
        <taxon>Pleosporales</taxon>
        <taxon>Massarineae</taxon>
        <taxon>Didymosphaeriaceae</taxon>
        <taxon>Bimuria</taxon>
    </lineage>
</organism>
<dbReference type="GO" id="GO:0016787">
    <property type="term" value="F:hydrolase activity"/>
    <property type="evidence" value="ECO:0007669"/>
    <property type="project" value="UniProtKB-KW"/>
</dbReference>
<sequence length="93" mass="10226">VKNSKIVALDEATSAVDTLTEAEIQKALQRLGSGRTMFVIAHRLSIIVRAHKILVVREGKIIESGTHDELLAKGEEYSKLWTQQTLTKEAGIA</sequence>
<reference evidence="1" key="1">
    <citation type="journal article" date="2020" name="Stud. Mycol.">
        <title>101 Dothideomycetes genomes: a test case for predicting lifestyles and emergence of pathogens.</title>
        <authorList>
            <person name="Haridas S."/>
            <person name="Albert R."/>
            <person name="Binder M."/>
            <person name="Bloem J."/>
            <person name="Labutti K."/>
            <person name="Salamov A."/>
            <person name="Andreopoulos B."/>
            <person name="Baker S."/>
            <person name="Barry K."/>
            <person name="Bills G."/>
            <person name="Bluhm B."/>
            <person name="Cannon C."/>
            <person name="Castanera R."/>
            <person name="Culley D."/>
            <person name="Daum C."/>
            <person name="Ezra D."/>
            <person name="Gonzalez J."/>
            <person name="Henrissat B."/>
            <person name="Kuo A."/>
            <person name="Liang C."/>
            <person name="Lipzen A."/>
            <person name="Lutzoni F."/>
            <person name="Magnuson J."/>
            <person name="Mondo S."/>
            <person name="Nolan M."/>
            <person name="Ohm R."/>
            <person name="Pangilinan J."/>
            <person name="Park H.-J."/>
            <person name="Ramirez L."/>
            <person name="Alfaro M."/>
            <person name="Sun H."/>
            <person name="Tritt A."/>
            <person name="Yoshinaga Y."/>
            <person name="Zwiers L.-H."/>
            <person name="Turgeon B."/>
            <person name="Goodwin S."/>
            <person name="Spatafora J."/>
            <person name="Crous P."/>
            <person name="Grigoriev I."/>
        </authorList>
    </citation>
    <scope>NUCLEOTIDE SEQUENCE</scope>
    <source>
        <strain evidence="1">CBS 107.79</strain>
    </source>
</reference>
<dbReference type="PANTHER" id="PTHR43394:SF1">
    <property type="entry name" value="ATP-BINDING CASSETTE SUB-FAMILY B MEMBER 10, MITOCHONDRIAL"/>
    <property type="match status" value="1"/>
</dbReference>
<evidence type="ECO:0000313" key="1">
    <source>
        <dbReference type="EMBL" id="KAF1970578.1"/>
    </source>
</evidence>
<keyword evidence="2" id="KW-1185">Reference proteome</keyword>
<dbReference type="InterPro" id="IPR027417">
    <property type="entry name" value="P-loop_NTPase"/>
</dbReference>
<keyword evidence="1" id="KW-0378">Hydrolase</keyword>
<evidence type="ECO:0000313" key="2">
    <source>
        <dbReference type="Proteomes" id="UP000800036"/>
    </source>
</evidence>
<gene>
    <name evidence="1" type="ORF">BU23DRAFT_473735</name>
</gene>
<dbReference type="AlphaFoldDB" id="A0A6A5V125"/>
<proteinExistence type="predicted"/>
<dbReference type="GO" id="GO:0015421">
    <property type="term" value="F:ABC-type oligopeptide transporter activity"/>
    <property type="evidence" value="ECO:0007669"/>
    <property type="project" value="TreeGrafter"/>
</dbReference>
<protein>
    <submittedName>
        <fullName evidence="1">P-loop containing nucleoside triphosphate hydrolase protein</fullName>
    </submittedName>
</protein>
<dbReference type="InterPro" id="IPR039421">
    <property type="entry name" value="Type_1_exporter"/>
</dbReference>